<gene>
    <name evidence="6" type="ORF">GCM10010910_29210</name>
</gene>
<comment type="caution">
    <text evidence="6">The sequence shown here is derived from an EMBL/GenBank/DDBJ whole genome shotgun (WGS) entry which is preliminary data.</text>
</comment>
<sequence>MHVFAVLLAAVSAIGLAAGTHLQHRAVSSATPSTAGGPRAAVLLALRRPSWLLGTGIIVAATALSIVALGLAPVALVQPVGALSLVGAALISARVLRVRLNRSLVIGIGVAVLSVAAFVALSSGFVRDTRPAVADLFALAWLMLALIVVAITIARTSRGHLARVITAGVLFGTVAAAMHIIASETFACLARESCRFVAPLGELLPLGVLGGLVVVGSGCGAWLVQTAYASGPPETVLAALTVIDPIVAVLVGAVILGEYVIMPIPVILAVALTGIIACVGIAMIVRHHPGHLRPSEALDTHAPVVDDAVHDEDPVLECRSL</sequence>
<name>A0ABQ2N3T2_9MICO</name>
<evidence type="ECO:0000256" key="2">
    <source>
        <dbReference type="ARBA" id="ARBA00022692"/>
    </source>
</evidence>
<feature type="transmembrane region" description="Helical" evidence="5">
    <location>
        <begin position="236"/>
        <end position="256"/>
    </location>
</feature>
<keyword evidence="2 5" id="KW-0812">Transmembrane</keyword>
<dbReference type="PANTHER" id="PTHR40761">
    <property type="entry name" value="CONSERVED INTEGRAL MEMBRANE ALANINE VALINE AND LEUCINE RICH PROTEIN-RELATED"/>
    <property type="match status" value="1"/>
</dbReference>
<feature type="transmembrane region" description="Helical" evidence="5">
    <location>
        <begin position="161"/>
        <end position="183"/>
    </location>
</feature>
<feature type="transmembrane region" description="Helical" evidence="5">
    <location>
        <begin position="103"/>
        <end position="126"/>
    </location>
</feature>
<feature type="transmembrane region" description="Helical" evidence="5">
    <location>
        <begin position="132"/>
        <end position="154"/>
    </location>
</feature>
<dbReference type="PANTHER" id="PTHR40761:SF1">
    <property type="entry name" value="CONSERVED INTEGRAL MEMBRANE ALANINE VALINE AND LEUCINE RICH PROTEIN-RELATED"/>
    <property type="match status" value="1"/>
</dbReference>
<reference evidence="7" key="1">
    <citation type="journal article" date="2019" name="Int. J. Syst. Evol. Microbiol.">
        <title>The Global Catalogue of Microorganisms (GCM) 10K type strain sequencing project: providing services to taxonomists for standard genome sequencing and annotation.</title>
        <authorList>
            <consortium name="The Broad Institute Genomics Platform"/>
            <consortium name="The Broad Institute Genome Sequencing Center for Infectious Disease"/>
            <person name="Wu L."/>
            <person name="Ma J."/>
        </authorList>
    </citation>
    <scope>NUCLEOTIDE SEQUENCE [LARGE SCALE GENOMIC DNA]</scope>
    <source>
        <strain evidence="7">CGMCC 4.7181</strain>
    </source>
</reference>
<evidence type="ECO:0008006" key="8">
    <source>
        <dbReference type="Google" id="ProtNLM"/>
    </source>
</evidence>
<dbReference type="RefSeq" id="WP_188703151.1">
    <property type="nucleotide sequence ID" value="NZ_BMMQ01000013.1"/>
</dbReference>
<feature type="transmembrane region" description="Helical" evidence="5">
    <location>
        <begin position="203"/>
        <end position="224"/>
    </location>
</feature>
<proteinExistence type="predicted"/>
<keyword evidence="7" id="KW-1185">Reference proteome</keyword>
<evidence type="ECO:0000256" key="4">
    <source>
        <dbReference type="ARBA" id="ARBA00023136"/>
    </source>
</evidence>
<evidence type="ECO:0000256" key="5">
    <source>
        <dbReference type="SAM" id="Phobius"/>
    </source>
</evidence>
<evidence type="ECO:0000313" key="7">
    <source>
        <dbReference type="Proteomes" id="UP000638043"/>
    </source>
</evidence>
<keyword evidence="3 5" id="KW-1133">Transmembrane helix</keyword>
<protein>
    <recommendedName>
        <fullName evidence="8">Multidrug DMT transporter permease</fullName>
    </recommendedName>
</protein>
<dbReference type="EMBL" id="BMMQ01000013">
    <property type="protein sequence ID" value="GGO67438.1"/>
    <property type="molecule type" value="Genomic_DNA"/>
</dbReference>
<evidence type="ECO:0000313" key="6">
    <source>
        <dbReference type="EMBL" id="GGO67438.1"/>
    </source>
</evidence>
<organism evidence="6 7">
    <name type="scientific">Microbacterium nanhaiense</name>
    <dbReference type="NCBI Taxonomy" id="1301026"/>
    <lineage>
        <taxon>Bacteria</taxon>
        <taxon>Bacillati</taxon>
        <taxon>Actinomycetota</taxon>
        <taxon>Actinomycetes</taxon>
        <taxon>Micrococcales</taxon>
        <taxon>Microbacteriaceae</taxon>
        <taxon>Microbacterium</taxon>
    </lineage>
</organism>
<evidence type="ECO:0000256" key="3">
    <source>
        <dbReference type="ARBA" id="ARBA00022989"/>
    </source>
</evidence>
<dbReference type="Pfam" id="PF05653">
    <property type="entry name" value="Mg_trans_NIPA"/>
    <property type="match status" value="1"/>
</dbReference>
<comment type="subcellular location">
    <subcellularLocation>
        <location evidence="1">Membrane</location>
        <topology evidence="1">Multi-pass membrane protein</topology>
    </subcellularLocation>
</comment>
<feature type="transmembrane region" description="Helical" evidence="5">
    <location>
        <begin position="51"/>
        <end position="70"/>
    </location>
</feature>
<evidence type="ECO:0000256" key="1">
    <source>
        <dbReference type="ARBA" id="ARBA00004141"/>
    </source>
</evidence>
<feature type="transmembrane region" description="Helical" evidence="5">
    <location>
        <begin position="262"/>
        <end position="285"/>
    </location>
</feature>
<dbReference type="Proteomes" id="UP000638043">
    <property type="component" value="Unassembled WGS sequence"/>
</dbReference>
<dbReference type="InterPro" id="IPR008521">
    <property type="entry name" value="Mg_trans_NIPA"/>
</dbReference>
<feature type="transmembrane region" description="Helical" evidence="5">
    <location>
        <begin position="76"/>
        <end position="96"/>
    </location>
</feature>
<keyword evidence="4 5" id="KW-0472">Membrane</keyword>
<accession>A0ABQ2N3T2</accession>